<name>A0A1I1WEA9_9BACT</name>
<accession>A0A1I1WEA9</accession>
<gene>
    <name evidence="2" type="ORF">SAMN05444380_10468</name>
</gene>
<dbReference type="RefSeq" id="WP_010528195.1">
    <property type="nucleotide sequence ID" value="NZ_AFSL01000074.1"/>
</dbReference>
<evidence type="ECO:0008006" key="4">
    <source>
        <dbReference type="Google" id="ProtNLM"/>
    </source>
</evidence>
<dbReference type="Proteomes" id="UP000181976">
    <property type="component" value="Unassembled WGS sequence"/>
</dbReference>
<dbReference type="InParanoid" id="A0A1I1WEA9"/>
<sequence>MKRAAFVLIYVFFIFSALSAQPHSGIKFSTTFSDTKLKSDGEQEFIQYSEGSGWELGYSFHIPAIKVISFQIEPAIGKLPLDYSDDYLTNFSDIDRSIFYFSMNTFVNSMVYKGFNLQAGPRWEYALFGSRKSNFNVELSAGLLKHFKWADIYARYYFGLSDSYGYEPVQSSYYGDNGPSNSESFGPETEGYSRRFEVGVVIPLFKFLKKK</sequence>
<evidence type="ECO:0000256" key="1">
    <source>
        <dbReference type="SAM" id="SignalP"/>
    </source>
</evidence>
<protein>
    <recommendedName>
        <fullName evidence="4">Outer membrane protein beta-barrel domain-containing protein</fullName>
    </recommendedName>
</protein>
<feature type="signal peptide" evidence="1">
    <location>
        <begin position="1"/>
        <end position="19"/>
    </location>
</feature>
<dbReference type="OrthoDB" id="1160354at2"/>
<evidence type="ECO:0000313" key="3">
    <source>
        <dbReference type="Proteomes" id="UP000181976"/>
    </source>
</evidence>
<dbReference type="EMBL" id="FONA01000004">
    <property type="protein sequence ID" value="SFD93545.1"/>
    <property type="molecule type" value="Genomic_DNA"/>
</dbReference>
<dbReference type="STRING" id="385682.SAMN05444380_10468"/>
<dbReference type="eggNOG" id="ENOG50312RQ">
    <property type="taxonomic scope" value="Bacteria"/>
</dbReference>
<keyword evidence="3" id="KW-1185">Reference proteome</keyword>
<organism evidence="2 3">
    <name type="scientific">Thermophagus xiamenensis</name>
    <dbReference type="NCBI Taxonomy" id="385682"/>
    <lineage>
        <taxon>Bacteria</taxon>
        <taxon>Pseudomonadati</taxon>
        <taxon>Bacteroidota</taxon>
        <taxon>Bacteroidia</taxon>
        <taxon>Marinilabiliales</taxon>
        <taxon>Marinilabiliaceae</taxon>
        <taxon>Thermophagus</taxon>
    </lineage>
</organism>
<proteinExistence type="predicted"/>
<keyword evidence="1" id="KW-0732">Signal</keyword>
<reference evidence="2 3" key="1">
    <citation type="submission" date="2016-10" db="EMBL/GenBank/DDBJ databases">
        <authorList>
            <person name="de Groot N.N."/>
        </authorList>
    </citation>
    <scope>NUCLEOTIDE SEQUENCE [LARGE SCALE GENOMIC DNA]</scope>
    <source>
        <strain evidence="2 3">DSM 19012</strain>
    </source>
</reference>
<evidence type="ECO:0000313" key="2">
    <source>
        <dbReference type="EMBL" id="SFD93545.1"/>
    </source>
</evidence>
<feature type="chain" id="PRO_5010245917" description="Outer membrane protein beta-barrel domain-containing protein" evidence="1">
    <location>
        <begin position="20"/>
        <end position="211"/>
    </location>
</feature>
<dbReference type="AlphaFoldDB" id="A0A1I1WEA9"/>